<dbReference type="PATRIC" id="fig|1561003.3.peg.111"/>
<evidence type="ECO:0000259" key="17">
    <source>
        <dbReference type="PROSITE" id="PS51975"/>
    </source>
</evidence>
<dbReference type="EC" id="3.1.26.4" evidence="6 14"/>
<dbReference type="Gene3D" id="3.30.420.10">
    <property type="entry name" value="Ribonuclease H-like superfamily/Ribonuclease H"/>
    <property type="match status" value="1"/>
</dbReference>
<feature type="binding site" evidence="14 15">
    <location>
        <position position="7"/>
    </location>
    <ligand>
        <name>a divalent metal cation</name>
        <dbReference type="ChEBI" id="CHEBI:60240"/>
    </ligand>
</feature>
<dbReference type="AlphaFoldDB" id="A0A0S4LZG7"/>
<dbReference type="NCBIfam" id="NF000595">
    <property type="entry name" value="PRK00015.1-3"/>
    <property type="match status" value="1"/>
</dbReference>
<evidence type="ECO:0000256" key="2">
    <source>
        <dbReference type="ARBA" id="ARBA00001946"/>
    </source>
</evidence>
<sequence>MLICGIDEAGRGPLAGNVFAAAVILNEGDFIPGLDDSKKLSEKKREALFSIIKDRAVAWAVSEATVDEIDQMNILQASLLAMKRAFDKVRHFSCKDVYIDGSCCPHLDNPCSAVVGGDSLIPAISAASILAKVSRDRYCRGLHELYPQYNFIQHKGYPTQQHFFLLDKYGPSPVHRRSFAPVKKYLQDVELRT</sequence>
<evidence type="ECO:0000256" key="5">
    <source>
        <dbReference type="ARBA" id="ARBA00007383"/>
    </source>
</evidence>
<comment type="similarity">
    <text evidence="5 14 16">Belongs to the RNase HII family.</text>
</comment>
<dbReference type="InterPro" id="IPR001352">
    <property type="entry name" value="RNase_HII/HIII"/>
</dbReference>
<dbReference type="FunFam" id="3.30.420.10:FF:000006">
    <property type="entry name" value="Ribonuclease HII"/>
    <property type="match status" value="1"/>
</dbReference>
<dbReference type="PANTHER" id="PTHR10954:SF18">
    <property type="entry name" value="RIBONUCLEASE HII"/>
    <property type="match status" value="1"/>
</dbReference>
<protein>
    <recommendedName>
        <fullName evidence="7 14">Ribonuclease HII</fullName>
        <shortName evidence="14">RNase HII</shortName>
        <ecNumber evidence="6 14">3.1.26.4</ecNumber>
    </recommendedName>
</protein>
<evidence type="ECO:0000256" key="14">
    <source>
        <dbReference type="HAMAP-Rule" id="MF_00052"/>
    </source>
</evidence>
<evidence type="ECO:0000313" key="18">
    <source>
        <dbReference type="EMBL" id="CUT16969.1"/>
    </source>
</evidence>
<keyword evidence="10 14" id="KW-0479">Metal-binding</keyword>
<evidence type="ECO:0000256" key="10">
    <source>
        <dbReference type="ARBA" id="ARBA00022723"/>
    </source>
</evidence>
<keyword evidence="11 14" id="KW-0255">Endonuclease</keyword>
<evidence type="ECO:0000256" key="4">
    <source>
        <dbReference type="ARBA" id="ARBA00004496"/>
    </source>
</evidence>
<feature type="binding site" evidence="14 15">
    <location>
        <position position="8"/>
    </location>
    <ligand>
        <name>a divalent metal cation</name>
        <dbReference type="ChEBI" id="CHEBI:60240"/>
    </ligand>
</feature>
<dbReference type="NCBIfam" id="NF000596">
    <property type="entry name" value="PRK00015.1-4"/>
    <property type="match status" value="1"/>
</dbReference>
<dbReference type="PROSITE" id="PS51975">
    <property type="entry name" value="RNASE_H_2"/>
    <property type="match status" value="1"/>
</dbReference>
<comment type="subcellular location">
    <subcellularLocation>
        <location evidence="4 14">Cytoplasm</location>
    </subcellularLocation>
</comment>
<keyword evidence="19" id="KW-1185">Reference proteome</keyword>
<dbReference type="OrthoDB" id="9803420at2"/>
<organism evidence="18 19">
    <name type="scientific">Candidatus Ichthyocystis hellenicum</name>
    <dbReference type="NCBI Taxonomy" id="1561003"/>
    <lineage>
        <taxon>Bacteria</taxon>
        <taxon>Pseudomonadati</taxon>
        <taxon>Pseudomonadota</taxon>
        <taxon>Betaproteobacteria</taxon>
        <taxon>Burkholderiales</taxon>
        <taxon>Candidatus Ichthyocystis</taxon>
    </lineage>
</organism>
<dbReference type="InterPro" id="IPR024567">
    <property type="entry name" value="RNase_HII/HIII_dom"/>
</dbReference>
<evidence type="ECO:0000256" key="11">
    <source>
        <dbReference type="ARBA" id="ARBA00022759"/>
    </source>
</evidence>
<keyword evidence="9 14" id="KW-0540">Nuclease</keyword>
<comment type="catalytic activity">
    <reaction evidence="1 14 15 16">
        <text>Endonucleolytic cleavage to 5'-phosphomonoester.</text>
        <dbReference type="EC" id="3.1.26.4"/>
    </reaction>
</comment>
<dbReference type="InterPro" id="IPR012337">
    <property type="entry name" value="RNaseH-like_sf"/>
</dbReference>
<dbReference type="Pfam" id="PF01351">
    <property type="entry name" value="RNase_HII"/>
    <property type="match status" value="1"/>
</dbReference>
<dbReference type="RefSeq" id="WP_092343105.1">
    <property type="nucleotide sequence ID" value="NZ_FLSL01000091.1"/>
</dbReference>
<keyword evidence="12 14" id="KW-0378">Hydrolase</keyword>
<dbReference type="GO" id="GO:0030145">
    <property type="term" value="F:manganese ion binding"/>
    <property type="evidence" value="ECO:0007669"/>
    <property type="project" value="UniProtKB-UniRule"/>
</dbReference>
<evidence type="ECO:0000256" key="13">
    <source>
        <dbReference type="ARBA" id="ARBA00023211"/>
    </source>
</evidence>
<dbReference type="GO" id="GO:0006298">
    <property type="term" value="P:mismatch repair"/>
    <property type="evidence" value="ECO:0007669"/>
    <property type="project" value="TreeGrafter"/>
</dbReference>
<keyword evidence="8 14" id="KW-0963">Cytoplasm</keyword>
<gene>
    <name evidence="14 18" type="primary">rnhB</name>
    <name evidence="18" type="ORF">Ark11_0110</name>
</gene>
<comment type="function">
    <text evidence="3 14 16">Endonuclease that specifically degrades the RNA of RNA-DNA hybrids.</text>
</comment>
<name>A0A0S4LZG7_9BURK</name>
<evidence type="ECO:0000256" key="9">
    <source>
        <dbReference type="ARBA" id="ARBA00022722"/>
    </source>
</evidence>
<dbReference type="PANTHER" id="PTHR10954">
    <property type="entry name" value="RIBONUCLEASE H2 SUBUNIT A"/>
    <property type="match status" value="1"/>
</dbReference>
<evidence type="ECO:0000256" key="7">
    <source>
        <dbReference type="ARBA" id="ARBA00019179"/>
    </source>
</evidence>
<feature type="binding site" evidence="14 15">
    <location>
        <position position="100"/>
    </location>
    <ligand>
        <name>a divalent metal cation</name>
        <dbReference type="ChEBI" id="CHEBI:60240"/>
    </ligand>
</feature>
<feature type="domain" description="RNase H type-2" evidence="17">
    <location>
        <begin position="1"/>
        <end position="191"/>
    </location>
</feature>
<dbReference type="GO" id="GO:0043137">
    <property type="term" value="P:DNA replication, removal of RNA primer"/>
    <property type="evidence" value="ECO:0007669"/>
    <property type="project" value="TreeGrafter"/>
</dbReference>
<evidence type="ECO:0000256" key="16">
    <source>
        <dbReference type="RuleBase" id="RU003515"/>
    </source>
</evidence>
<evidence type="ECO:0000256" key="1">
    <source>
        <dbReference type="ARBA" id="ARBA00000077"/>
    </source>
</evidence>
<evidence type="ECO:0000256" key="6">
    <source>
        <dbReference type="ARBA" id="ARBA00012180"/>
    </source>
</evidence>
<evidence type="ECO:0000256" key="12">
    <source>
        <dbReference type="ARBA" id="ARBA00022801"/>
    </source>
</evidence>
<evidence type="ECO:0000256" key="8">
    <source>
        <dbReference type="ARBA" id="ARBA00022490"/>
    </source>
</evidence>
<comment type="cofactor">
    <cofactor evidence="2">
        <name>Mg(2+)</name>
        <dbReference type="ChEBI" id="CHEBI:18420"/>
    </cofactor>
</comment>
<dbReference type="EMBL" id="LN906597">
    <property type="protein sequence ID" value="CUT16969.1"/>
    <property type="molecule type" value="Genomic_DNA"/>
</dbReference>
<dbReference type="Proteomes" id="UP000198651">
    <property type="component" value="Chromosome I"/>
</dbReference>
<proteinExistence type="inferred from homology"/>
<dbReference type="InterPro" id="IPR022898">
    <property type="entry name" value="RNase_HII"/>
</dbReference>
<dbReference type="CDD" id="cd07182">
    <property type="entry name" value="RNase_HII_bacteria_HII_like"/>
    <property type="match status" value="1"/>
</dbReference>
<dbReference type="InterPro" id="IPR036397">
    <property type="entry name" value="RNaseH_sf"/>
</dbReference>
<reference evidence="19" key="1">
    <citation type="submission" date="2015-11" db="EMBL/GenBank/DDBJ databases">
        <authorList>
            <person name="Seth-Smith H.M.B."/>
        </authorList>
    </citation>
    <scope>NUCLEOTIDE SEQUENCE [LARGE SCALE GENOMIC DNA]</scope>
    <source>
        <strain evidence="19">2013Ark11</strain>
    </source>
</reference>
<keyword evidence="13 14" id="KW-0464">Manganese</keyword>
<evidence type="ECO:0000313" key="19">
    <source>
        <dbReference type="Proteomes" id="UP000198651"/>
    </source>
</evidence>
<dbReference type="GO" id="GO:0032299">
    <property type="term" value="C:ribonuclease H2 complex"/>
    <property type="evidence" value="ECO:0007669"/>
    <property type="project" value="TreeGrafter"/>
</dbReference>
<dbReference type="HAMAP" id="MF_00052_B">
    <property type="entry name" value="RNase_HII_B"/>
    <property type="match status" value="1"/>
</dbReference>
<evidence type="ECO:0000256" key="3">
    <source>
        <dbReference type="ARBA" id="ARBA00004065"/>
    </source>
</evidence>
<dbReference type="STRING" id="1561003.Ark11_0110"/>
<evidence type="ECO:0000256" key="15">
    <source>
        <dbReference type="PROSITE-ProRule" id="PRU01319"/>
    </source>
</evidence>
<comment type="cofactor">
    <cofactor evidence="14 15">
        <name>Mn(2+)</name>
        <dbReference type="ChEBI" id="CHEBI:29035"/>
    </cofactor>
    <cofactor evidence="14 15">
        <name>Mg(2+)</name>
        <dbReference type="ChEBI" id="CHEBI:18420"/>
    </cofactor>
    <text evidence="14 15">Manganese or magnesium. Binds 1 divalent metal ion per monomer in the absence of substrate. May bind a second metal ion after substrate binding.</text>
</comment>
<dbReference type="GO" id="GO:0005737">
    <property type="term" value="C:cytoplasm"/>
    <property type="evidence" value="ECO:0007669"/>
    <property type="project" value="UniProtKB-SubCell"/>
</dbReference>
<dbReference type="GO" id="GO:0004523">
    <property type="term" value="F:RNA-DNA hybrid ribonuclease activity"/>
    <property type="evidence" value="ECO:0007669"/>
    <property type="project" value="UniProtKB-UniRule"/>
</dbReference>
<dbReference type="SUPFAM" id="SSF53098">
    <property type="entry name" value="Ribonuclease H-like"/>
    <property type="match status" value="1"/>
</dbReference>
<accession>A0A0S4LZG7</accession>
<dbReference type="GO" id="GO:0003723">
    <property type="term" value="F:RNA binding"/>
    <property type="evidence" value="ECO:0007669"/>
    <property type="project" value="UniProtKB-UniRule"/>
</dbReference>